<dbReference type="Proteomes" id="UP000541558">
    <property type="component" value="Unassembled WGS sequence"/>
</dbReference>
<dbReference type="Pfam" id="PF08746">
    <property type="entry name" value="zf-RING-like"/>
    <property type="match status" value="1"/>
</dbReference>
<evidence type="ECO:0000256" key="5">
    <source>
        <dbReference type="ARBA" id="ARBA00019422"/>
    </source>
</evidence>
<comment type="caution">
    <text evidence="16">The sequence shown here is derived from an EMBL/GenBank/DDBJ whole genome shotgun (WGS) entry which is preliminary data.</text>
</comment>
<name>A0A8H5B363_9AGAR</name>
<evidence type="ECO:0000256" key="4">
    <source>
        <dbReference type="ARBA" id="ARBA00012483"/>
    </source>
</evidence>
<dbReference type="EC" id="2.3.2.27" evidence="4 15"/>
<dbReference type="Pfam" id="PF07574">
    <property type="entry name" value="SMC_Nse1"/>
    <property type="match status" value="2"/>
</dbReference>
<dbReference type="CDD" id="cd16493">
    <property type="entry name" value="RING-CH-C4HC3_NSE1"/>
    <property type="match status" value="1"/>
</dbReference>
<comment type="subunit">
    <text evidence="15">Component of the Smc5-Smc6 complex.</text>
</comment>
<dbReference type="InterPro" id="IPR011513">
    <property type="entry name" value="Nse1"/>
</dbReference>
<keyword evidence="13 15" id="KW-0234">DNA repair</keyword>
<evidence type="ECO:0000256" key="11">
    <source>
        <dbReference type="ARBA" id="ARBA00022833"/>
    </source>
</evidence>
<comment type="catalytic activity">
    <reaction evidence="1 15">
        <text>S-ubiquitinyl-[E2 ubiquitin-conjugating enzyme]-L-cysteine + [acceptor protein]-L-lysine = [E2 ubiquitin-conjugating enzyme]-L-cysteine + N(6)-ubiquitinyl-[acceptor protein]-L-lysine.</text>
        <dbReference type="EC" id="2.3.2.27"/>
    </reaction>
</comment>
<dbReference type="Gene3D" id="1.10.10.10">
    <property type="entry name" value="Winged helix-like DNA-binding domain superfamily/Winged helix DNA-binding domain"/>
    <property type="match status" value="1"/>
</dbReference>
<evidence type="ECO:0000256" key="6">
    <source>
        <dbReference type="ARBA" id="ARBA00022679"/>
    </source>
</evidence>
<keyword evidence="10 15" id="KW-0833">Ubl conjugation pathway</keyword>
<dbReference type="GO" id="GO:0030915">
    <property type="term" value="C:Smc5-Smc6 complex"/>
    <property type="evidence" value="ECO:0007669"/>
    <property type="project" value="UniProtKB-UniRule"/>
</dbReference>
<dbReference type="FunFam" id="1.10.10.10:FF:000270">
    <property type="entry name" value="Non-structural maintenance of chromosomes element 1 homolog"/>
    <property type="match status" value="1"/>
</dbReference>
<dbReference type="GO" id="GO:0008270">
    <property type="term" value="F:zinc ion binding"/>
    <property type="evidence" value="ECO:0007669"/>
    <property type="project" value="UniProtKB-KW"/>
</dbReference>
<dbReference type="Gene3D" id="3.90.1150.220">
    <property type="match status" value="1"/>
</dbReference>
<dbReference type="GO" id="GO:0061630">
    <property type="term" value="F:ubiquitin protein ligase activity"/>
    <property type="evidence" value="ECO:0007669"/>
    <property type="project" value="UniProtKB-EC"/>
</dbReference>
<evidence type="ECO:0000256" key="3">
    <source>
        <dbReference type="ARBA" id="ARBA00010258"/>
    </source>
</evidence>
<evidence type="ECO:0000256" key="12">
    <source>
        <dbReference type="ARBA" id="ARBA00023172"/>
    </source>
</evidence>
<dbReference type="InterPro" id="IPR036388">
    <property type="entry name" value="WH-like_DNA-bd_sf"/>
</dbReference>
<comment type="subcellular location">
    <subcellularLocation>
        <location evidence="2 15">Nucleus</location>
    </subcellularLocation>
</comment>
<evidence type="ECO:0000256" key="15">
    <source>
        <dbReference type="RuleBase" id="RU368018"/>
    </source>
</evidence>
<comment type="similarity">
    <text evidence="3 15">Belongs to the NSE1 family.</text>
</comment>
<reference evidence="16 17" key="1">
    <citation type="journal article" date="2020" name="ISME J.">
        <title>Uncovering the hidden diversity of litter-decomposition mechanisms in mushroom-forming fungi.</title>
        <authorList>
            <person name="Floudas D."/>
            <person name="Bentzer J."/>
            <person name="Ahren D."/>
            <person name="Johansson T."/>
            <person name="Persson P."/>
            <person name="Tunlid A."/>
        </authorList>
    </citation>
    <scope>NUCLEOTIDE SEQUENCE [LARGE SCALE GENOMIC DNA]</scope>
    <source>
        <strain evidence="16 17">CBS 175.51</strain>
    </source>
</reference>
<gene>
    <name evidence="16" type="ORF">D9611_004625</name>
</gene>
<sequence length="331" mass="37427">MAIDKRDVERLFLQAIFSRGVVSEKVAKLLHKKCVEAVNTAGELQLRYDPGQWEGFVTNLNNSLNKLDFEFRSAQDENSGTNWFAMVNRKGDEIAQLATDYTPAEISFLKAVIEQIMFAPNEAFSVSSMAALRETKMNMTKAQAETLLSTFVAKGWLTKSKRGRYALAVRSTLELLPYLQSNYAEEFLECTICHMFMTRGIACINTRCNIRMHHHCAARYMKLRNGNACPTCTTAWPSAEELIPVGEEAARGDEEIRRRTRAATQGSDDEEEAEYSGQDEEPSQTQRKGKGKGKGKQKKRTVDSDDDAEMVDEDEDAPQVKEEPRRSSRRQ</sequence>
<dbReference type="Gene3D" id="3.30.40.10">
    <property type="entry name" value="Zinc/RING finger domain, C3HC4 (zinc finger)"/>
    <property type="match status" value="1"/>
</dbReference>
<keyword evidence="12 15" id="KW-0233">DNA recombination</keyword>
<evidence type="ECO:0000313" key="16">
    <source>
        <dbReference type="EMBL" id="KAF5315920.1"/>
    </source>
</evidence>
<keyword evidence="8 15" id="KW-0227">DNA damage</keyword>
<dbReference type="InterPro" id="IPR014857">
    <property type="entry name" value="Nse1_RING_C4HC3-type"/>
</dbReference>
<evidence type="ECO:0000313" key="17">
    <source>
        <dbReference type="Proteomes" id="UP000541558"/>
    </source>
</evidence>
<evidence type="ECO:0000256" key="8">
    <source>
        <dbReference type="ARBA" id="ARBA00022763"/>
    </source>
</evidence>
<proteinExistence type="inferred from homology"/>
<dbReference type="GO" id="GO:0000724">
    <property type="term" value="P:double-strand break repair via homologous recombination"/>
    <property type="evidence" value="ECO:0007669"/>
    <property type="project" value="TreeGrafter"/>
</dbReference>
<keyword evidence="7 15" id="KW-0479">Metal-binding</keyword>
<evidence type="ECO:0000256" key="2">
    <source>
        <dbReference type="ARBA" id="ARBA00004123"/>
    </source>
</evidence>
<comment type="function">
    <text evidence="15">Acts in a DNA repair pathway for removal of UV-induced DNA damage that is distinct from classical nucleotide excision repair and in repair of ionizing radiation damage. Functions in homologous recombination repair of DNA double strand breaks and in recovery of stalled replication forks.</text>
</comment>
<dbReference type="SUPFAM" id="SSF57850">
    <property type="entry name" value="RING/U-box"/>
    <property type="match status" value="1"/>
</dbReference>
<evidence type="ECO:0000256" key="13">
    <source>
        <dbReference type="ARBA" id="ARBA00023204"/>
    </source>
</evidence>
<evidence type="ECO:0000256" key="9">
    <source>
        <dbReference type="ARBA" id="ARBA00022771"/>
    </source>
</evidence>
<dbReference type="InterPro" id="IPR013083">
    <property type="entry name" value="Znf_RING/FYVE/PHD"/>
</dbReference>
<keyword evidence="9 15" id="KW-0863">Zinc-finger</keyword>
<organism evidence="16 17">
    <name type="scientific">Ephemerocybe angulata</name>
    <dbReference type="NCBI Taxonomy" id="980116"/>
    <lineage>
        <taxon>Eukaryota</taxon>
        <taxon>Fungi</taxon>
        <taxon>Dikarya</taxon>
        <taxon>Basidiomycota</taxon>
        <taxon>Agaricomycotina</taxon>
        <taxon>Agaricomycetes</taxon>
        <taxon>Agaricomycetidae</taxon>
        <taxon>Agaricales</taxon>
        <taxon>Agaricineae</taxon>
        <taxon>Psathyrellaceae</taxon>
        <taxon>Ephemerocybe</taxon>
    </lineage>
</organism>
<evidence type="ECO:0000256" key="7">
    <source>
        <dbReference type="ARBA" id="ARBA00022723"/>
    </source>
</evidence>
<dbReference type="InterPro" id="IPR001841">
    <property type="entry name" value="Znf_RING"/>
</dbReference>
<accession>A0A8H5B363</accession>
<evidence type="ECO:0000256" key="1">
    <source>
        <dbReference type="ARBA" id="ARBA00000900"/>
    </source>
</evidence>
<dbReference type="AlphaFoldDB" id="A0A8H5B363"/>
<evidence type="ECO:0000256" key="14">
    <source>
        <dbReference type="ARBA" id="ARBA00023242"/>
    </source>
</evidence>
<keyword evidence="17" id="KW-1185">Reference proteome</keyword>
<dbReference type="PANTHER" id="PTHR20973:SF0">
    <property type="entry name" value="NON-STRUCTURAL MAINTENANCE OF CHROMOSOMES ELEMENT 1 HOMOLOG"/>
    <property type="match status" value="1"/>
</dbReference>
<dbReference type="PANTHER" id="PTHR20973">
    <property type="entry name" value="NON-SMC ELEMENT 1-RELATED"/>
    <property type="match status" value="1"/>
</dbReference>
<keyword evidence="11 15" id="KW-0862">Zinc</keyword>
<keyword evidence="6 15" id="KW-0808">Transferase</keyword>
<dbReference type="GO" id="GO:0005634">
    <property type="term" value="C:nucleus"/>
    <property type="evidence" value="ECO:0007669"/>
    <property type="project" value="UniProtKB-SubCell"/>
</dbReference>
<evidence type="ECO:0000256" key="10">
    <source>
        <dbReference type="ARBA" id="ARBA00022786"/>
    </source>
</evidence>
<dbReference type="EMBL" id="JAACJK010000220">
    <property type="protein sequence ID" value="KAF5315920.1"/>
    <property type="molecule type" value="Genomic_DNA"/>
</dbReference>
<keyword evidence="14 15" id="KW-0539">Nucleus</keyword>
<dbReference type="OrthoDB" id="185455at2759"/>
<protein>
    <recommendedName>
        <fullName evidence="5 15">Non-structural maintenance of chromosomes element 1 homolog</fullName>
        <ecNumber evidence="4 15">2.3.2.27</ecNumber>
    </recommendedName>
</protein>
<dbReference type="PROSITE" id="PS50089">
    <property type="entry name" value="ZF_RING_2"/>
    <property type="match status" value="1"/>
</dbReference>